<keyword evidence="4" id="KW-1185">Reference proteome</keyword>
<accession>A0A084VS31</accession>
<organism evidence="2">
    <name type="scientific">Anopheles sinensis</name>
    <name type="common">Mosquito</name>
    <dbReference type="NCBI Taxonomy" id="74873"/>
    <lineage>
        <taxon>Eukaryota</taxon>
        <taxon>Metazoa</taxon>
        <taxon>Ecdysozoa</taxon>
        <taxon>Arthropoda</taxon>
        <taxon>Hexapoda</taxon>
        <taxon>Insecta</taxon>
        <taxon>Pterygota</taxon>
        <taxon>Neoptera</taxon>
        <taxon>Endopterygota</taxon>
        <taxon>Diptera</taxon>
        <taxon>Nematocera</taxon>
        <taxon>Culicoidea</taxon>
        <taxon>Culicidae</taxon>
        <taxon>Anophelinae</taxon>
        <taxon>Anopheles</taxon>
    </lineage>
</organism>
<evidence type="ECO:0000313" key="2">
    <source>
        <dbReference type="EMBL" id="KFB40775.1"/>
    </source>
</evidence>
<dbReference type="EMBL" id="KE525036">
    <property type="protein sequence ID" value="KFB40775.1"/>
    <property type="molecule type" value="Genomic_DNA"/>
</dbReference>
<feature type="region of interest" description="Disordered" evidence="1">
    <location>
        <begin position="15"/>
        <end position="36"/>
    </location>
</feature>
<reference evidence="3" key="2">
    <citation type="submission" date="2020-05" db="UniProtKB">
        <authorList>
            <consortium name="EnsemblMetazoa"/>
        </authorList>
    </citation>
    <scope>IDENTIFICATION</scope>
</reference>
<name>A0A084VS31_ANOSI</name>
<evidence type="ECO:0000313" key="3">
    <source>
        <dbReference type="EnsemblMetazoa" id="ASIC008205-PA"/>
    </source>
</evidence>
<reference evidence="2 4" key="1">
    <citation type="journal article" date="2014" name="BMC Genomics">
        <title>Genome sequence of Anopheles sinensis provides insight into genetics basis of mosquito competence for malaria parasites.</title>
        <authorList>
            <person name="Zhou D."/>
            <person name="Zhang D."/>
            <person name="Ding G."/>
            <person name="Shi L."/>
            <person name="Hou Q."/>
            <person name="Ye Y."/>
            <person name="Xu Y."/>
            <person name="Zhou H."/>
            <person name="Xiong C."/>
            <person name="Li S."/>
            <person name="Yu J."/>
            <person name="Hong S."/>
            <person name="Yu X."/>
            <person name="Zou P."/>
            <person name="Chen C."/>
            <person name="Chang X."/>
            <person name="Wang W."/>
            <person name="Lv Y."/>
            <person name="Sun Y."/>
            <person name="Ma L."/>
            <person name="Shen B."/>
            <person name="Zhu C."/>
        </authorList>
    </citation>
    <scope>NUCLEOTIDE SEQUENCE [LARGE SCALE GENOMIC DNA]</scope>
</reference>
<proteinExistence type="predicted"/>
<dbReference type="AlphaFoldDB" id="A0A084VS31"/>
<dbReference type="Proteomes" id="UP000030765">
    <property type="component" value="Unassembled WGS sequence"/>
</dbReference>
<gene>
    <name evidence="2" type="ORF">ZHAS_00008205</name>
</gene>
<dbReference type="EnsemblMetazoa" id="ASIC008205-RA">
    <property type="protein sequence ID" value="ASIC008205-PA"/>
    <property type="gene ID" value="ASIC008205"/>
</dbReference>
<sequence>MGSCQLLSSFRNKLNESDKQDASTQWEVKHGTHRRATERIEAGPNPCRMERWVRKACFEEKNSVGGSLKRRARKW</sequence>
<evidence type="ECO:0000256" key="1">
    <source>
        <dbReference type="SAM" id="MobiDB-lite"/>
    </source>
</evidence>
<evidence type="ECO:0000313" key="4">
    <source>
        <dbReference type="Proteomes" id="UP000030765"/>
    </source>
</evidence>
<dbReference type="VEuPathDB" id="VectorBase:ASIC008205"/>
<protein>
    <submittedName>
        <fullName evidence="2 3">Uncharacterized protein</fullName>
    </submittedName>
</protein>
<dbReference type="EMBL" id="ATLV01015792">
    <property type="status" value="NOT_ANNOTATED_CDS"/>
    <property type="molecule type" value="Genomic_DNA"/>
</dbReference>